<feature type="compositionally biased region" description="Basic and acidic residues" evidence="1">
    <location>
        <begin position="572"/>
        <end position="588"/>
    </location>
</feature>
<feature type="region of interest" description="Disordered" evidence="1">
    <location>
        <begin position="294"/>
        <end position="333"/>
    </location>
</feature>
<organism evidence="4 5">
    <name type="scientific">Stackebrandtia nassauensis (strain DSM 44728 / CIP 108903 / NRRL B-16338 / NBRC 102104 / LLR-40K-21)</name>
    <dbReference type="NCBI Taxonomy" id="446470"/>
    <lineage>
        <taxon>Bacteria</taxon>
        <taxon>Bacillati</taxon>
        <taxon>Actinomycetota</taxon>
        <taxon>Actinomycetes</taxon>
        <taxon>Glycomycetales</taxon>
        <taxon>Glycomycetaceae</taxon>
        <taxon>Stackebrandtia</taxon>
    </lineage>
</organism>
<keyword evidence="2" id="KW-0472">Membrane</keyword>
<feature type="region of interest" description="Disordered" evidence="1">
    <location>
        <begin position="349"/>
        <end position="588"/>
    </location>
</feature>
<dbReference type="KEGG" id="sna:Snas_6143"/>
<dbReference type="RefSeq" id="WP_013021337.1">
    <property type="nucleotide sequence ID" value="NC_013947.1"/>
</dbReference>
<dbReference type="Pfam" id="PF13620">
    <property type="entry name" value="CarboxypepD_reg"/>
    <property type="match status" value="1"/>
</dbReference>
<evidence type="ECO:0000313" key="4">
    <source>
        <dbReference type="EMBL" id="ADD45766.1"/>
    </source>
</evidence>
<dbReference type="SUPFAM" id="SSF49464">
    <property type="entry name" value="Carboxypeptidase regulatory domain-like"/>
    <property type="match status" value="1"/>
</dbReference>
<dbReference type="eggNOG" id="ENOG50344PM">
    <property type="taxonomic scope" value="Bacteria"/>
</dbReference>
<sequence>MTLTSTTGFRAAIGAASAALLVVLATPTPAFAGNVTVSGSAVDVGEQPGTSSVSVMGADMGESKQVRVSVTATGEAASFVNVEVADGTCKANGATANCGKLRMGETKDFSVKVSLKENSGLKAGETKSGNLEFKVEGPNTGSGSPAPLTVTGVEQVATSIAGTVTDLDKKPIKGAKVSTTDYGSATTDGQGKFSIEAEVQPDTAIEYTVTKSGFKDKKDTYTATAGQPIQIDVMMDEKDSAKSEAPRDEETGNDSGDSEEGFTATTWILIILGILLAIGGVIAIWMLLRKGKEEEDDDDRPLPPEPPTHQLSASQTGKFGVYEASGVRPGADNPTMMYNGGLINDNDLARYGSEAPPAATGFGPAYGDSRPTQAVQSAHDLPPAGATQRYPSAEPTSGAAGYGNDQYAGSTQRYPAADPVSGAGRYGNDPVSGAGRYPNEPVSGSTQRYPAAEPASGAWNSGEPASGSTQRYPAAEPASGAWNSNAPVSGSTQRYPAAEPQSGAWNSNDPGQQGQRYPAEPTSGARYPAADQYYGQNPQQDDRAAGGRHYREADGYGTGYDDQQSQRPSGRRYRDDDYGDFDDRPRSW</sequence>
<evidence type="ECO:0000313" key="5">
    <source>
        <dbReference type="Proteomes" id="UP000000844"/>
    </source>
</evidence>
<evidence type="ECO:0000256" key="3">
    <source>
        <dbReference type="SAM" id="SignalP"/>
    </source>
</evidence>
<reference evidence="4 5" key="1">
    <citation type="journal article" date="2009" name="Stand. Genomic Sci.">
        <title>Complete genome sequence of Stackebrandtia nassauensis type strain (LLR-40K-21).</title>
        <authorList>
            <person name="Munk C."/>
            <person name="Lapidus A."/>
            <person name="Copeland A."/>
            <person name="Jando M."/>
            <person name="Mayilraj S."/>
            <person name="Glavina Del Rio T."/>
            <person name="Nolan M."/>
            <person name="Chen F."/>
            <person name="Lucas S."/>
            <person name="Tice H."/>
            <person name="Cheng J.F."/>
            <person name="Han C."/>
            <person name="Detter J.C."/>
            <person name="Bruce D."/>
            <person name="Goodwin L."/>
            <person name="Chain P."/>
            <person name="Pitluck S."/>
            <person name="Goker M."/>
            <person name="Ovchinikova G."/>
            <person name="Pati A."/>
            <person name="Ivanova N."/>
            <person name="Mavromatis K."/>
            <person name="Chen A."/>
            <person name="Palaniappan K."/>
            <person name="Land M."/>
            <person name="Hauser L."/>
            <person name="Chang Y.J."/>
            <person name="Jeffries C.D."/>
            <person name="Bristow J."/>
            <person name="Eisen J.A."/>
            <person name="Markowitz V."/>
            <person name="Hugenholtz P."/>
            <person name="Kyrpides N.C."/>
            <person name="Klenk H.P."/>
        </authorList>
    </citation>
    <scope>NUCLEOTIDE SEQUENCE [LARGE SCALE GENOMIC DNA]</scope>
    <source>
        <strain evidence="5">DSM 44728 / CIP 108903 / NRRL B-16338 / NBRC 102104 / LLR-40K-21</strain>
    </source>
</reference>
<keyword evidence="5" id="KW-1185">Reference proteome</keyword>
<dbReference type="STRING" id="446470.Snas_6143"/>
<feature type="signal peptide" evidence="3">
    <location>
        <begin position="1"/>
        <end position="32"/>
    </location>
</feature>
<feature type="compositionally biased region" description="Basic and acidic residues" evidence="1">
    <location>
        <begin position="235"/>
        <end position="250"/>
    </location>
</feature>
<dbReference type="AlphaFoldDB" id="D3Q2L5"/>
<dbReference type="Proteomes" id="UP000000844">
    <property type="component" value="Chromosome"/>
</dbReference>
<accession>D3Q2L5</accession>
<keyword evidence="3" id="KW-0732">Signal</keyword>
<feature type="region of interest" description="Disordered" evidence="1">
    <location>
        <begin position="226"/>
        <end position="260"/>
    </location>
</feature>
<feature type="compositionally biased region" description="Basic and acidic residues" evidence="1">
    <location>
        <begin position="540"/>
        <end position="554"/>
    </location>
</feature>
<feature type="chain" id="PRO_5003049662" description="Carboxypeptidase regulatory-like domain-containing protein" evidence="3">
    <location>
        <begin position="33"/>
        <end position="588"/>
    </location>
</feature>
<feature type="compositionally biased region" description="Polar residues" evidence="1">
    <location>
        <begin position="503"/>
        <end position="515"/>
    </location>
</feature>
<feature type="transmembrane region" description="Helical" evidence="2">
    <location>
        <begin position="267"/>
        <end position="288"/>
    </location>
</feature>
<dbReference type="HOGENOM" id="CLU_463730_0_0_11"/>
<name>D3Q2L5_STANL</name>
<keyword evidence="2" id="KW-1133">Transmembrane helix</keyword>
<dbReference type="Gene3D" id="2.60.40.1120">
    <property type="entry name" value="Carboxypeptidase-like, regulatory domain"/>
    <property type="match status" value="1"/>
</dbReference>
<protein>
    <recommendedName>
        <fullName evidence="6">Carboxypeptidase regulatory-like domain-containing protein</fullName>
    </recommendedName>
</protein>
<dbReference type="EMBL" id="CP001778">
    <property type="protein sequence ID" value="ADD45766.1"/>
    <property type="molecule type" value="Genomic_DNA"/>
</dbReference>
<evidence type="ECO:0000256" key="2">
    <source>
        <dbReference type="SAM" id="Phobius"/>
    </source>
</evidence>
<evidence type="ECO:0008006" key="6">
    <source>
        <dbReference type="Google" id="ProtNLM"/>
    </source>
</evidence>
<keyword evidence="2" id="KW-0812">Transmembrane</keyword>
<gene>
    <name evidence="4" type="ordered locus">Snas_6143</name>
</gene>
<evidence type="ECO:0000256" key="1">
    <source>
        <dbReference type="SAM" id="MobiDB-lite"/>
    </source>
</evidence>
<dbReference type="InterPro" id="IPR008969">
    <property type="entry name" value="CarboxyPept-like_regulatory"/>
</dbReference>
<feature type="compositionally biased region" description="Polar residues" evidence="1">
    <location>
        <begin position="481"/>
        <end position="494"/>
    </location>
</feature>
<proteinExistence type="predicted"/>